<dbReference type="InterPro" id="IPR014001">
    <property type="entry name" value="Helicase_ATP-bd"/>
</dbReference>
<dbReference type="GO" id="GO:0004386">
    <property type="term" value="F:helicase activity"/>
    <property type="evidence" value="ECO:0007669"/>
    <property type="project" value="UniProtKB-KW"/>
</dbReference>
<evidence type="ECO:0000259" key="4">
    <source>
        <dbReference type="PROSITE" id="PS51192"/>
    </source>
</evidence>
<dbReference type="InterPro" id="IPR000330">
    <property type="entry name" value="SNF2_N"/>
</dbReference>
<dbReference type="InterPro" id="IPR007527">
    <property type="entry name" value="Znf_SWIM"/>
</dbReference>
<name>A0A9X3D4L1_9ACTN</name>
<evidence type="ECO:0000256" key="2">
    <source>
        <dbReference type="PROSITE-ProRule" id="PRU00325"/>
    </source>
</evidence>
<keyword evidence="2" id="KW-0862">Zinc</keyword>
<keyword evidence="6" id="KW-0547">Nucleotide-binding</keyword>
<dbReference type="PROSITE" id="PS51192">
    <property type="entry name" value="HELICASE_ATP_BIND_1"/>
    <property type="match status" value="1"/>
</dbReference>
<evidence type="ECO:0000259" key="3">
    <source>
        <dbReference type="PROSITE" id="PS50966"/>
    </source>
</evidence>
<dbReference type="Gene3D" id="3.40.50.10810">
    <property type="entry name" value="Tandem AAA-ATPase domain"/>
    <property type="match status" value="1"/>
</dbReference>
<keyword evidence="2" id="KW-0863">Zinc-finger</keyword>
<feature type="domain" description="Helicase C-terminal" evidence="5">
    <location>
        <begin position="959"/>
        <end position="1111"/>
    </location>
</feature>
<dbReference type="PANTHER" id="PTHR10799">
    <property type="entry name" value="SNF2/RAD54 HELICASE FAMILY"/>
    <property type="match status" value="1"/>
</dbReference>
<dbReference type="Pfam" id="PF04434">
    <property type="entry name" value="SWIM"/>
    <property type="match status" value="1"/>
</dbReference>
<dbReference type="AlphaFoldDB" id="A0A9X3D4L1"/>
<keyword evidence="2" id="KW-0479">Metal-binding</keyword>
<feature type="domain" description="Helicase ATP-binding" evidence="4">
    <location>
        <begin position="676"/>
        <end position="838"/>
    </location>
</feature>
<feature type="domain" description="SWIM-type" evidence="3">
    <location>
        <begin position="59"/>
        <end position="98"/>
    </location>
</feature>
<dbReference type="InterPro" id="IPR027417">
    <property type="entry name" value="P-loop_NTPase"/>
</dbReference>
<accession>A0A9X3D4L1</accession>
<gene>
    <name evidence="6" type="ORF">OSB52_12440</name>
</gene>
<keyword evidence="6" id="KW-0067">ATP-binding</keyword>
<dbReference type="GO" id="GO:0016787">
    <property type="term" value="F:hydrolase activity"/>
    <property type="evidence" value="ECO:0007669"/>
    <property type="project" value="UniProtKB-KW"/>
</dbReference>
<sequence>MSGYQPIGTNGAHHLTAFDERTVDRGSAYADQGRIAGMSWSDDELVLSGLCQGSGGHSYHTTIEFTSHERTRRLDTTECSCPVGFFCKHAVALLLTAFDEERRTAHPPTPVAPASVAHLPAQWRTTLSALVPVEPEQTEPDPLGILVELPPTHRYAPNPAPTLRLVRRGTSGKWVRTGINWRTVSGAASGAFSARSPAGYDPAQHRAVVAIARAVAEGGMNVDTLSLTWAPADIWTMLAEAQAAGVALVADRSTGADRVEVFAGARIALRITAVDDGALVSPYLQVDHEQWDQSPVGLIGSPMPHSAFTVADGVLLMGPFECPTHRGALDSLVASGGITIPYDDIDEFAAELLPELSAHVPVDIVDDAIAAPVIDGPTPLLTVQVGDESALVHWSIRYTINGRPRDFEERESPAASTLRDVDAEAQAWKDARAALELVAMRCSRWLPQATRWVHSDLRGAAGVDADLDAVVAEDTETAVQKASTRLLRRTFTYSMLDTAVLIGELIPELGDNIAVEITGNATDFRPAENEPEIAISEEETTAGNDWLNLAITVTVDGHDVPLGVVIRAIAARATHLLLADGTYFPLDDPGLRRLAELMDEAHELGEVDNGHVRRDTYHASLWDELLSLGVVDDQLAEWHERVRKLATATLPGPGGPPAGLNAELRDYQADGLDWLRFLWHNRLGGILADDMGLGKTVQALALIAEASAEVPTGSFLVIAPTSVVGNWVSEAQRFVPDLRAVAVTATEAKSGVSFAEQVDGAHIVVTSYTLLRLQFQQISQFQWTGVIFDEAQFVKNHNSKTHQCARRLGAEMKLAITGTPMENNLMELWSLLSLTAPGLFPSPKVFGDYFRKPIESGQNPGRLEQLRQRIRPVMLRRTKDQVVGDLPAKQEQVLAVGLAAKHDKIYQTRLNRERQRVLGLLGDWEENRFAIFRSLTMLRQLSLHAGLVEDKHRDVASAKIDYLAEKLPELIAEGHAALVFSQFTGFLGLIRERLDDLGIAYSYLDGSMSAAQRTAQIDAFTDGTAKVFLISLKAGGFGLNLTEADYCFVCDPWWNPAAEAQAVDRAHRIGQTRPVTVYRLVSKGTIEEKVVELQDRKRALFDAVVDEGDLFGTVISAADVRALVGDDASVGDPS</sequence>
<dbReference type="PROSITE" id="PS50966">
    <property type="entry name" value="ZF_SWIM"/>
    <property type="match status" value="1"/>
</dbReference>
<dbReference type="EMBL" id="JAPKFM010000011">
    <property type="protein sequence ID" value="MCX2964898.1"/>
    <property type="molecule type" value="Genomic_DNA"/>
</dbReference>
<dbReference type="CDD" id="cd18012">
    <property type="entry name" value="DEXQc_arch_SWI2_SNF2"/>
    <property type="match status" value="1"/>
</dbReference>
<dbReference type="CDD" id="cd18793">
    <property type="entry name" value="SF2_C_SNF"/>
    <property type="match status" value="1"/>
</dbReference>
<dbReference type="InterPro" id="IPR038718">
    <property type="entry name" value="SNF2-like_sf"/>
</dbReference>
<protein>
    <submittedName>
        <fullName evidence="6">DEAD/DEAH box helicase</fullName>
    </submittedName>
</protein>
<evidence type="ECO:0000256" key="1">
    <source>
        <dbReference type="ARBA" id="ARBA00022801"/>
    </source>
</evidence>
<keyword evidence="6" id="KW-0347">Helicase</keyword>
<dbReference type="SUPFAM" id="SSF52540">
    <property type="entry name" value="P-loop containing nucleoside triphosphate hydrolases"/>
    <property type="match status" value="2"/>
</dbReference>
<dbReference type="Pfam" id="PF00176">
    <property type="entry name" value="SNF2-rel_dom"/>
    <property type="match status" value="1"/>
</dbReference>
<dbReference type="InterPro" id="IPR001650">
    <property type="entry name" value="Helicase_C-like"/>
</dbReference>
<dbReference type="GO" id="GO:0005524">
    <property type="term" value="F:ATP binding"/>
    <property type="evidence" value="ECO:0007669"/>
    <property type="project" value="InterPro"/>
</dbReference>
<keyword evidence="1" id="KW-0378">Hydrolase</keyword>
<dbReference type="PROSITE" id="PS51194">
    <property type="entry name" value="HELICASE_CTER"/>
    <property type="match status" value="1"/>
</dbReference>
<dbReference type="Proteomes" id="UP001143347">
    <property type="component" value="Unassembled WGS sequence"/>
</dbReference>
<dbReference type="SMART" id="SM00490">
    <property type="entry name" value="HELICc"/>
    <property type="match status" value="1"/>
</dbReference>
<evidence type="ECO:0000259" key="5">
    <source>
        <dbReference type="PROSITE" id="PS51194"/>
    </source>
</evidence>
<dbReference type="Gene3D" id="3.40.50.300">
    <property type="entry name" value="P-loop containing nucleotide triphosphate hydrolases"/>
    <property type="match status" value="1"/>
</dbReference>
<evidence type="ECO:0000313" key="7">
    <source>
        <dbReference type="Proteomes" id="UP001143347"/>
    </source>
</evidence>
<comment type="caution">
    <text evidence="6">The sequence shown here is derived from an EMBL/GenBank/DDBJ whole genome shotgun (WGS) entry which is preliminary data.</text>
</comment>
<reference evidence="6" key="1">
    <citation type="submission" date="2022-10" db="EMBL/GenBank/DDBJ databases">
        <title>WGS of marine actinomycetes from Thailand.</title>
        <authorList>
            <person name="Thawai C."/>
        </authorList>
    </citation>
    <scope>NUCLEOTIDE SEQUENCE</scope>
    <source>
        <strain evidence="6">SW21</strain>
    </source>
</reference>
<organism evidence="6 7">
    <name type="scientific">Gordonia aquimaris</name>
    <dbReference type="NCBI Taxonomy" id="2984863"/>
    <lineage>
        <taxon>Bacteria</taxon>
        <taxon>Bacillati</taxon>
        <taxon>Actinomycetota</taxon>
        <taxon>Actinomycetes</taxon>
        <taxon>Mycobacteriales</taxon>
        <taxon>Gordoniaceae</taxon>
        <taxon>Gordonia</taxon>
    </lineage>
</organism>
<dbReference type="SMART" id="SM00487">
    <property type="entry name" value="DEXDc"/>
    <property type="match status" value="1"/>
</dbReference>
<dbReference type="RefSeq" id="WP_266061952.1">
    <property type="nucleotide sequence ID" value="NZ_JAPKFM010000011.1"/>
</dbReference>
<evidence type="ECO:0000313" key="6">
    <source>
        <dbReference type="EMBL" id="MCX2964898.1"/>
    </source>
</evidence>
<dbReference type="GO" id="GO:0008270">
    <property type="term" value="F:zinc ion binding"/>
    <property type="evidence" value="ECO:0007669"/>
    <property type="project" value="UniProtKB-KW"/>
</dbReference>
<dbReference type="Pfam" id="PF00271">
    <property type="entry name" value="Helicase_C"/>
    <property type="match status" value="1"/>
</dbReference>
<proteinExistence type="predicted"/>
<keyword evidence="7" id="KW-1185">Reference proteome</keyword>
<dbReference type="InterPro" id="IPR049730">
    <property type="entry name" value="SNF2/RAD54-like_C"/>
</dbReference>